<dbReference type="AlphaFoldDB" id="A0A1B7MIT3"/>
<keyword evidence="1" id="KW-0812">Transmembrane</keyword>
<feature type="transmembrane region" description="Helical" evidence="1">
    <location>
        <begin position="31"/>
        <end position="55"/>
    </location>
</feature>
<name>A0A1B7MIT3_9AGAM</name>
<evidence type="ECO:0000313" key="2">
    <source>
        <dbReference type="EMBL" id="OAX32514.1"/>
    </source>
</evidence>
<organism evidence="2 3">
    <name type="scientific">Rhizopogon vinicolor AM-OR11-026</name>
    <dbReference type="NCBI Taxonomy" id="1314800"/>
    <lineage>
        <taxon>Eukaryota</taxon>
        <taxon>Fungi</taxon>
        <taxon>Dikarya</taxon>
        <taxon>Basidiomycota</taxon>
        <taxon>Agaricomycotina</taxon>
        <taxon>Agaricomycetes</taxon>
        <taxon>Agaricomycetidae</taxon>
        <taxon>Boletales</taxon>
        <taxon>Suillineae</taxon>
        <taxon>Rhizopogonaceae</taxon>
        <taxon>Rhizopogon</taxon>
    </lineage>
</organism>
<keyword evidence="3" id="KW-1185">Reference proteome</keyword>
<sequence length="95" mass="11088">MAQPGHLARTRRNAEFALQIRRACQEIDESCFYGILYVHVFFLFLLSFVIVFILLKFPTHSRATLGQKVNVSYEYDKFLSLYPFFVSTSILNLLC</sequence>
<dbReference type="InParanoid" id="A0A1B7MIT3"/>
<dbReference type="EMBL" id="KV448986">
    <property type="protein sequence ID" value="OAX32514.1"/>
    <property type="molecule type" value="Genomic_DNA"/>
</dbReference>
<dbReference type="Proteomes" id="UP000092154">
    <property type="component" value="Unassembled WGS sequence"/>
</dbReference>
<proteinExistence type="predicted"/>
<evidence type="ECO:0000313" key="3">
    <source>
        <dbReference type="Proteomes" id="UP000092154"/>
    </source>
</evidence>
<gene>
    <name evidence="2" type="ORF">K503DRAFT_600813</name>
</gene>
<evidence type="ECO:0000256" key="1">
    <source>
        <dbReference type="SAM" id="Phobius"/>
    </source>
</evidence>
<accession>A0A1B7MIT3</accession>
<protein>
    <submittedName>
        <fullName evidence="2">Uncharacterized protein</fullName>
    </submittedName>
</protein>
<keyword evidence="1" id="KW-1133">Transmembrane helix</keyword>
<reference evidence="2 3" key="1">
    <citation type="submission" date="2016-06" db="EMBL/GenBank/DDBJ databases">
        <title>Comparative genomics of the ectomycorrhizal sister species Rhizopogon vinicolor and Rhizopogon vesiculosus (Basidiomycota: Boletales) reveals a divergence of the mating type B locus.</title>
        <authorList>
            <consortium name="DOE Joint Genome Institute"/>
            <person name="Mujic A.B."/>
            <person name="Kuo A."/>
            <person name="Tritt A."/>
            <person name="Lipzen A."/>
            <person name="Chen C."/>
            <person name="Johnson J."/>
            <person name="Sharma A."/>
            <person name="Barry K."/>
            <person name="Grigoriev I.V."/>
            <person name="Spatafora J.W."/>
        </authorList>
    </citation>
    <scope>NUCLEOTIDE SEQUENCE [LARGE SCALE GENOMIC DNA]</scope>
    <source>
        <strain evidence="2 3">AM-OR11-026</strain>
    </source>
</reference>
<keyword evidence="1" id="KW-0472">Membrane</keyword>